<evidence type="ECO:0000256" key="1">
    <source>
        <dbReference type="ARBA" id="ARBA00004370"/>
    </source>
</evidence>
<reference evidence="9 10" key="1">
    <citation type="submission" date="2019-03" db="EMBL/GenBank/DDBJ databases">
        <title>Genomics of glacier-inhabiting Cryobacterium strains.</title>
        <authorList>
            <person name="Liu Q."/>
            <person name="Xin Y.-H."/>
        </authorList>
    </citation>
    <scope>NUCLEOTIDE SEQUENCE [LARGE SCALE GENOMIC DNA]</scope>
    <source>
        <strain evidence="9 10">MDB1-5</strain>
    </source>
</reference>
<evidence type="ECO:0000259" key="8">
    <source>
        <dbReference type="PROSITE" id="PS50893"/>
    </source>
</evidence>
<evidence type="ECO:0000256" key="6">
    <source>
        <dbReference type="ARBA" id="ARBA00022967"/>
    </source>
</evidence>
<keyword evidence="3" id="KW-0813">Transport</keyword>
<name>A0ABY2IMN4_9MICO</name>
<evidence type="ECO:0000256" key="7">
    <source>
        <dbReference type="ARBA" id="ARBA00023136"/>
    </source>
</evidence>
<comment type="caution">
    <text evidence="9">The sequence shown here is derived from an EMBL/GenBank/DDBJ whole genome shotgun (WGS) entry which is preliminary data.</text>
</comment>
<keyword evidence="6" id="KW-1278">Translocase</keyword>
<dbReference type="PROSITE" id="PS50893">
    <property type="entry name" value="ABC_TRANSPORTER_2"/>
    <property type="match status" value="1"/>
</dbReference>
<dbReference type="InterPro" id="IPR050388">
    <property type="entry name" value="ABC_Ni/Peptide_Import"/>
</dbReference>
<sequence>MLRDCFATPAVIYVCKVTKFRGADSTFSGIWRKMWSRLHTALGDAMIGPAVTPFPDPELAVAATGAGKPAAADHPDEDPVPSHAFRASSVLDVRGLGVSSATTTLAPVDAITLSVSHGESLGLVGTVAAGAISVALAIAGELPEGAAIAAGSILVEGVELVGPGRGPAARLLGTVIGYLPADPLSSFDRTRSVRNQLAGALRKRIGVTPDVAKRHIVDLLDLVGVVDPAARARQYPQDLDPVVLHRVVLAAVLSGDPALVIAVSPGAGLEPDARAAHATLLRDLWHAKEFALLVASTDFEIVAETCDRVAVVEDGRIALQGSVAEIRNARYGVKSARSARSAASIASASSGLASAG</sequence>
<gene>
    <name evidence="9" type="ORF">E3O46_10950</name>
</gene>
<feature type="domain" description="ABC transporter" evidence="8">
    <location>
        <begin position="93"/>
        <end position="339"/>
    </location>
</feature>
<organism evidence="9 10">
    <name type="scientific">Cryobacterium glucosi</name>
    <dbReference type="NCBI Taxonomy" id="1259175"/>
    <lineage>
        <taxon>Bacteria</taxon>
        <taxon>Bacillati</taxon>
        <taxon>Actinomycetota</taxon>
        <taxon>Actinomycetes</taxon>
        <taxon>Micrococcales</taxon>
        <taxon>Microbacteriaceae</taxon>
        <taxon>Cryobacterium</taxon>
    </lineage>
</organism>
<dbReference type="GO" id="GO:0005524">
    <property type="term" value="F:ATP binding"/>
    <property type="evidence" value="ECO:0007669"/>
    <property type="project" value="UniProtKB-KW"/>
</dbReference>
<dbReference type="PANTHER" id="PTHR43297:SF14">
    <property type="entry name" value="ATPASE AAA-TYPE CORE DOMAIN-CONTAINING PROTEIN"/>
    <property type="match status" value="1"/>
</dbReference>
<dbReference type="Gene3D" id="3.40.50.300">
    <property type="entry name" value="P-loop containing nucleotide triphosphate hydrolases"/>
    <property type="match status" value="1"/>
</dbReference>
<proteinExistence type="inferred from homology"/>
<evidence type="ECO:0000313" key="10">
    <source>
        <dbReference type="Proteomes" id="UP000297604"/>
    </source>
</evidence>
<keyword evidence="9" id="KW-0547">Nucleotide-binding</keyword>
<evidence type="ECO:0000313" key="9">
    <source>
        <dbReference type="EMBL" id="TFC20692.1"/>
    </source>
</evidence>
<evidence type="ECO:0000256" key="4">
    <source>
        <dbReference type="ARBA" id="ARBA00022475"/>
    </source>
</evidence>
<dbReference type="Proteomes" id="UP000297604">
    <property type="component" value="Unassembled WGS sequence"/>
</dbReference>
<dbReference type="InterPro" id="IPR003439">
    <property type="entry name" value="ABC_transporter-like_ATP-bd"/>
</dbReference>
<evidence type="ECO:0000256" key="2">
    <source>
        <dbReference type="ARBA" id="ARBA00005417"/>
    </source>
</evidence>
<keyword evidence="7" id="KW-0472">Membrane</keyword>
<evidence type="ECO:0000256" key="3">
    <source>
        <dbReference type="ARBA" id="ARBA00022448"/>
    </source>
</evidence>
<keyword evidence="5" id="KW-0997">Cell inner membrane</keyword>
<comment type="subcellular location">
    <subcellularLocation>
        <location evidence="1">Membrane</location>
    </subcellularLocation>
</comment>
<dbReference type="InterPro" id="IPR027417">
    <property type="entry name" value="P-loop_NTPase"/>
</dbReference>
<keyword evidence="4" id="KW-1003">Cell membrane</keyword>
<keyword evidence="9" id="KW-0067">ATP-binding</keyword>
<keyword evidence="10" id="KW-1185">Reference proteome</keyword>
<evidence type="ECO:0000256" key="5">
    <source>
        <dbReference type="ARBA" id="ARBA00022519"/>
    </source>
</evidence>
<protein>
    <submittedName>
        <fullName evidence="9">ATP-binding cassette domain-containing protein</fullName>
    </submittedName>
</protein>
<comment type="similarity">
    <text evidence="2">Belongs to the ABC transporter superfamily.</text>
</comment>
<dbReference type="SUPFAM" id="SSF52540">
    <property type="entry name" value="P-loop containing nucleoside triphosphate hydrolases"/>
    <property type="match status" value="1"/>
</dbReference>
<dbReference type="EMBL" id="SOFS01000019">
    <property type="protein sequence ID" value="TFC20692.1"/>
    <property type="molecule type" value="Genomic_DNA"/>
</dbReference>
<accession>A0ABY2IMN4</accession>
<dbReference type="PANTHER" id="PTHR43297">
    <property type="entry name" value="OLIGOPEPTIDE TRANSPORT ATP-BINDING PROTEIN APPD"/>
    <property type="match status" value="1"/>
</dbReference>